<keyword evidence="1" id="KW-1133">Transmembrane helix</keyword>
<proteinExistence type="predicted"/>
<feature type="transmembrane region" description="Helical" evidence="1">
    <location>
        <begin position="34"/>
        <end position="58"/>
    </location>
</feature>
<keyword evidence="3" id="KW-0378">Hydrolase</keyword>
<dbReference type="InterPro" id="IPR021202">
    <property type="entry name" value="Rv3654c-like"/>
</dbReference>
<gene>
    <name evidence="3" type="ORF">SAMN06264365_111137</name>
</gene>
<keyword evidence="3" id="KW-0347">Helicase</keyword>
<dbReference type="NCBIfam" id="TIGR03816">
    <property type="entry name" value="tadE_like_DECH"/>
    <property type="match status" value="1"/>
</dbReference>
<evidence type="ECO:0000256" key="1">
    <source>
        <dbReference type="SAM" id="Phobius"/>
    </source>
</evidence>
<feature type="domain" description="Putative Flp pilus-assembly TadG-like N-terminal" evidence="2">
    <location>
        <begin position="33"/>
        <end position="79"/>
    </location>
</feature>
<dbReference type="InterPro" id="IPR028087">
    <property type="entry name" value="Tad_N"/>
</dbReference>
<keyword evidence="3" id="KW-0547">Nucleotide-binding</keyword>
<keyword evidence="4" id="KW-1185">Reference proteome</keyword>
<protein>
    <submittedName>
        <fullName evidence="3">Helicase/secretion neighborhood TadE-like protein</fullName>
    </submittedName>
</protein>
<dbReference type="EMBL" id="FZNR01000011">
    <property type="protein sequence ID" value="SNS18478.1"/>
    <property type="molecule type" value="Genomic_DNA"/>
</dbReference>
<dbReference type="Pfam" id="PF13400">
    <property type="entry name" value="Tad"/>
    <property type="match status" value="1"/>
</dbReference>
<dbReference type="AlphaFoldDB" id="A0A239CFM4"/>
<sequence>MTGASGMRDVRDRGAALPLFWRGRTSGDVRDRGAASIFVLAVGLFLVAAGVAGAMVVAARVARHAARNAADLAALAGAGHAIEGAAAACAAAARYAVANGARLTSCEVSGLEVVVRAEVLVASPSVVATAVARAGPVAYPGF</sequence>
<evidence type="ECO:0000259" key="2">
    <source>
        <dbReference type="Pfam" id="PF13400"/>
    </source>
</evidence>
<keyword evidence="3" id="KW-0067">ATP-binding</keyword>
<keyword evidence="1" id="KW-0472">Membrane</keyword>
<dbReference type="GO" id="GO:0004386">
    <property type="term" value="F:helicase activity"/>
    <property type="evidence" value="ECO:0007669"/>
    <property type="project" value="UniProtKB-KW"/>
</dbReference>
<accession>A0A239CFM4</accession>
<name>A0A239CFM4_9ACTN</name>
<organism evidence="3 4">
    <name type="scientific">Actinoplanes regularis</name>
    <dbReference type="NCBI Taxonomy" id="52697"/>
    <lineage>
        <taxon>Bacteria</taxon>
        <taxon>Bacillati</taxon>
        <taxon>Actinomycetota</taxon>
        <taxon>Actinomycetes</taxon>
        <taxon>Micromonosporales</taxon>
        <taxon>Micromonosporaceae</taxon>
        <taxon>Actinoplanes</taxon>
    </lineage>
</organism>
<reference evidence="3 4" key="1">
    <citation type="submission" date="2017-06" db="EMBL/GenBank/DDBJ databases">
        <authorList>
            <person name="Kim H.J."/>
            <person name="Triplett B.A."/>
        </authorList>
    </citation>
    <scope>NUCLEOTIDE SEQUENCE [LARGE SCALE GENOMIC DNA]</scope>
    <source>
        <strain evidence="3 4">DSM 43151</strain>
    </source>
</reference>
<evidence type="ECO:0000313" key="3">
    <source>
        <dbReference type="EMBL" id="SNS18478.1"/>
    </source>
</evidence>
<keyword evidence="1" id="KW-0812">Transmembrane</keyword>
<evidence type="ECO:0000313" key="4">
    <source>
        <dbReference type="Proteomes" id="UP000198415"/>
    </source>
</evidence>
<dbReference type="Proteomes" id="UP000198415">
    <property type="component" value="Unassembled WGS sequence"/>
</dbReference>